<dbReference type="InterPro" id="IPR018247">
    <property type="entry name" value="EF_Hand_1_Ca_BS"/>
</dbReference>
<name>A0A7R9Z366_9CHLO</name>
<evidence type="ECO:0000256" key="1">
    <source>
        <dbReference type="ARBA" id="ARBA00022723"/>
    </source>
</evidence>
<evidence type="ECO:0000256" key="2">
    <source>
        <dbReference type="ARBA" id="ARBA00022737"/>
    </source>
</evidence>
<organism evidence="5">
    <name type="scientific">Chlamydomonas euryale</name>
    <dbReference type="NCBI Taxonomy" id="1486919"/>
    <lineage>
        <taxon>Eukaryota</taxon>
        <taxon>Viridiplantae</taxon>
        <taxon>Chlorophyta</taxon>
        <taxon>core chlorophytes</taxon>
        <taxon>Chlorophyceae</taxon>
        <taxon>CS clade</taxon>
        <taxon>Chlamydomonadales</taxon>
        <taxon>Chlamydomonadaceae</taxon>
        <taxon>Chlamydomonas</taxon>
    </lineage>
</organism>
<dbReference type="PANTHER" id="PTHR45942">
    <property type="entry name" value="PROTEIN PHOSPATASE 3 REGULATORY SUBUNIT B ALPHA ISOFORM TYPE 1"/>
    <property type="match status" value="1"/>
</dbReference>
<dbReference type="Pfam" id="PF13499">
    <property type="entry name" value="EF-hand_7"/>
    <property type="match status" value="1"/>
</dbReference>
<dbReference type="Pfam" id="PF13202">
    <property type="entry name" value="EF-hand_5"/>
    <property type="match status" value="1"/>
</dbReference>
<dbReference type="EMBL" id="HBEC01034307">
    <property type="protein sequence ID" value="CAD8301193.1"/>
    <property type="molecule type" value="Transcribed_RNA"/>
</dbReference>
<gene>
    <name evidence="5" type="ORF">CEUR00632_LOCUS15937</name>
</gene>
<evidence type="ECO:0000259" key="4">
    <source>
        <dbReference type="PROSITE" id="PS50222"/>
    </source>
</evidence>
<dbReference type="PROSITE" id="PS00018">
    <property type="entry name" value="EF_HAND_1"/>
    <property type="match status" value="3"/>
</dbReference>
<protein>
    <recommendedName>
        <fullName evidence="4">EF-hand domain-containing protein</fullName>
    </recommendedName>
</protein>
<dbReference type="SMART" id="SM00054">
    <property type="entry name" value="EFh"/>
    <property type="match status" value="3"/>
</dbReference>
<evidence type="ECO:0000256" key="3">
    <source>
        <dbReference type="ARBA" id="ARBA00022837"/>
    </source>
</evidence>
<keyword evidence="1" id="KW-0479">Metal-binding</keyword>
<accession>A0A7R9Z366</accession>
<dbReference type="GO" id="GO:0005509">
    <property type="term" value="F:calcium ion binding"/>
    <property type="evidence" value="ECO:0007669"/>
    <property type="project" value="InterPro"/>
</dbReference>
<feature type="domain" description="EF-hand" evidence="4">
    <location>
        <begin position="1"/>
        <end position="28"/>
    </location>
</feature>
<dbReference type="Gene3D" id="1.10.238.10">
    <property type="entry name" value="EF-hand"/>
    <property type="match status" value="1"/>
</dbReference>
<dbReference type="PROSITE" id="PS50222">
    <property type="entry name" value="EF_HAND_2"/>
    <property type="match status" value="3"/>
</dbReference>
<feature type="domain" description="EF-hand" evidence="4">
    <location>
        <begin position="29"/>
        <end position="64"/>
    </location>
</feature>
<dbReference type="CDD" id="cd00051">
    <property type="entry name" value="EFh"/>
    <property type="match status" value="2"/>
</dbReference>
<reference evidence="5" key="1">
    <citation type="submission" date="2021-01" db="EMBL/GenBank/DDBJ databases">
        <authorList>
            <person name="Corre E."/>
            <person name="Pelletier E."/>
            <person name="Niang G."/>
            <person name="Scheremetjew M."/>
            <person name="Finn R."/>
            <person name="Kale V."/>
            <person name="Holt S."/>
            <person name="Cochrane G."/>
            <person name="Meng A."/>
            <person name="Brown T."/>
            <person name="Cohen L."/>
        </authorList>
    </citation>
    <scope>NUCLEOTIDE SEQUENCE</scope>
    <source>
        <strain evidence="5">CCMP219</strain>
    </source>
</reference>
<dbReference type="InterPro" id="IPR002048">
    <property type="entry name" value="EF_hand_dom"/>
</dbReference>
<keyword evidence="3" id="KW-0106">Calcium</keyword>
<dbReference type="InterPro" id="IPR011992">
    <property type="entry name" value="EF-hand-dom_pair"/>
</dbReference>
<sequence>MLACADINADGVIDYQEFLAATVHEQRLDKDELLFKAFQEFDTDGSGFIGREEMATAFAKHGGPKVNIDALLKEIDTDCDGRINYDEFCTCFRRHDDAASGLAGLLPTPGMPQAAALGAGAEDRIRTPAADAGHATGIP</sequence>
<dbReference type="SUPFAM" id="SSF47473">
    <property type="entry name" value="EF-hand"/>
    <property type="match status" value="1"/>
</dbReference>
<keyword evidence="2" id="KW-0677">Repeat</keyword>
<evidence type="ECO:0000313" key="5">
    <source>
        <dbReference type="EMBL" id="CAD8301193.1"/>
    </source>
</evidence>
<proteinExistence type="predicted"/>
<dbReference type="FunFam" id="1.10.238.10:FF:000003">
    <property type="entry name" value="Calmodulin A"/>
    <property type="match status" value="1"/>
</dbReference>
<dbReference type="AlphaFoldDB" id="A0A7R9Z366"/>
<feature type="domain" description="EF-hand" evidence="4">
    <location>
        <begin position="68"/>
        <end position="98"/>
    </location>
</feature>